<dbReference type="PANTHER" id="PTHR21660">
    <property type="entry name" value="THIOESTERASE SUPERFAMILY MEMBER-RELATED"/>
    <property type="match status" value="1"/>
</dbReference>
<dbReference type="Gene3D" id="3.10.129.10">
    <property type="entry name" value="Hotdog Thioesterase"/>
    <property type="match status" value="1"/>
</dbReference>
<dbReference type="InterPro" id="IPR029069">
    <property type="entry name" value="HotDog_dom_sf"/>
</dbReference>
<proteinExistence type="inferred from homology"/>
<reference evidence="3 4" key="1">
    <citation type="submission" date="2022-12" db="EMBL/GenBank/DDBJ databases">
        <title>Chromosome-scale assembly of the Ensete ventricosum genome.</title>
        <authorList>
            <person name="Dussert Y."/>
            <person name="Stocks J."/>
            <person name="Wendawek A."/>
            <person name="Woldeyes F."/>
            <person name="Nichols R.A."/>
            <person name="Borrell J.S."/>
        </authorList>
    </citation>
    <scope>NUCLEOTIDE SEQUENCE [LARGE SCALE GENOMIC DNA]</scope>
    <source>
        <strain evidence="4">cv. Maze</strain>
        <tissue evidence="3">Seeds</tissue>
    </source>
</reference>
<dbReference type="GO" id="GO:0047617">
    <property type="term" value="F:fatty acyl-CoA hydrolase activity"/>
    <property type="evidence" value="ECO:0007669"/>
    <property type="project" value="InterPro"/>
</dbReference>
<dbReference type="SUPFAM" id="SSF54637">
    <property type="entry name" value="Thioesterase/thiol ester dehydrase-isomerase"/>
    <property type="match status" value="1"/>
</dbReference>
<dbReference type="PANTHER" id="PTHR21660:SF47">
    <property type="entry name" value="F19P19.27 PROTEIN"/>
    <property type="match status" value="1"/>
</dbReference>
<feature type="domain" description="Thioesterase" evidence="2">
    <location>
        <begin position="90"/>
        <end position="160"/>
    </location>
</feature>
<dbReference type="InterPro" id="IPR039298">
    <property type="entry name" value="ACOT13"/>
</dbReference>
<evidence type="ECO:0000256" key="1">
    <source>
        <dbReference type="ARBA" id="ARBA00008324"/>
    </source>
</evidence>
<evidence type="ECO:0000313" key="4">
    <source>
        <dbReference type="Proteomes" id="UP001222027"/>
    </source>
</evidence>
<gene>
    <name evidence="3" type="ORF">OPV22_012429</name>
</gene>
<organism evidence="3 4">
    <name type="scientific">Ensete ventricosum</name>
    <name type="common">Abyssinian banana</name>
    <name type="synonym">Musa ensete</name>
    <dbReference type="NCBI Taxonomy" id="4639"/>
    <lineage>
        <taxon>Eukaryota</taxon>
        <taxon>Viridiplantae</taxon>
        <taxon>Streptophyta</taxon>
        <taxon>Embryophyta</taxon>
        <taxon>Tracheophyta</taxon>
        <taxon>Spermatophyta</taxon>
        <taxon>Magnoliopsida</taxon>
        <taxon>Liliopsida</taxon>
        <taxon>Zingiberales</taxon>
        <taxon>Musaceae</taxon>
        <taxon>Ensete</taxon>
    </lineage>
</organism>
<dbReference type="EMBL" id="JAQQAF010000004">
    <property type="protein sequence ID" value="KAJ8490708.1"/>
    <property type="molecule type" value="Genomic_DNA"/>
</dbReference>
<comment type="similarity">
    <text evidence="1">Belongs to the thioesterase PaaI family.</text>
</comment>
<dbReference type="CDD" id="cd03443">
    <property type="entry name" value="PaaI_thioesterase"/>
    <property type="match status" value="1"/>
</dbReference>
<evidence type="ECO:0000259" key="2">
    <source>
        <dbReference type="Pfam" id="PF03061"/>
    </source>
</evidence>
<comment type="caution">
    <text evidence="3">The sequence shown here is derived from an EMBL/GenBank/DDBJ whole genome shotgun (WGS) entry which is preliminary data.</text>
</comment>
<name>A0AAV8R4Z5_ENSVE</name>
<dbReference type="Proteomes" id="UP001222027">
    <property type="component" value="Unassembled WGS sequence"/>
</dbReference>
<dbReference type="Pfam" id="PF03061">
    <property type="entry name" value="4HBT"/>
    <property type="match status" value="1"/>
</dbReference>
<accession>A0AAV8R4Z5</accession>
<protein>
    <recommendedName>
        <fullName evidence="2">Thioesterase domain-containing protein</fullName>
    </recommendedName>
</protein>
<dbReference type="AlphaFoldDB" id="A0AAV8R4Z5"/>
<keyword evidence="4" id="KW-1185">Reference proteome</keyword>
<dbReference type="InterPro" id="IPR006683">
    <property type="entry name" value="Thioestr_dom"/>
</dbReference>
<evidence type="ECO:0000313" key="3">
    <source>
        <dbReference type="EMBL" id="KAJ8490708.1"/>
    </source>
</evidence>
<sequence length="189" mass="20891">MEAKKMKGWLQGKQPTRSWEVDSNGCKFFDLVIVKGLRIDRIEPGRVLCSFQVPPRLTVSWLSSTPLHHRGTEEWRTRWSEQDDRNAMRHGAVVSLVDLVGSAVFYAAGAPSTGVSVEISVSAFRPAYVHEEVEIEATVLHLTKTVAVAAVETRKRSTGTMIAWGRHTKYLAVSSKLCDIGSSCSIGFS</sequence>